<evidence type="ECO:0000256" key="4">
    <source>
        <dbReference type="ARBA" id="ARBA00022839"/>
    </source>
</evidence>
<accession>A0A450TH12</accession>
<dbReference type="Pfam" id="PF02601">
    <property type="entry name" value="Exonuc_VII_L"/>
    <property type="match status" value="1"/>
</dbReference>
<evidence type="ECO:0000313" key="10">
    <source>
        <dbReference type="EMBL" id="VFJ66441.1"/>
    </source>
</evidence>
<dbReference type="GO" id="GO:0006308">
    <property type="term" value="P:DNA catabolic process"/>
    <property type="evidence" value="ECO:0007669"/>
    <property type="project" value="UniProtKB-UniRule"/>
</dbReference>
<dbReference type="AlphaFoldDB" id="A0A450TH12"/>
<comment type="function">
    <text evidence="5">Bidirectionally degrades single-stranded DNA into large acid-insoluble oligonucleotides, which are then degraded further into small acid-soluble oligonucleotides.</text>
</comment>
<dbReference type="PANTHER" id="PTHR30008">
    <property type="entry name" value="EXODEOXYRIBONUCLEASE 7 LARGE SUBUNIT"/>
    <property type="match status" value="1"/>
</dbReference>
<reference evidence="10" key="1">
    <citation type="submission" date="2019-02" db="EMBL/GenBank/DDBJ databases">
        <authorList>
            <person name="Gruber-Vodicka R. H."/>
            <person name="Seah K. B. B."/>
        </authorList>
    </citation>
    <scope>NUCLEOTIDE SEQUENCE</scope>
    <source>
        <strain evidence="9">BECK_BZ163</strain>
        <strain evidence="11">BECK_BZ164</strain>
        <strain evidence="10">BECK_BZ165</strain>
    </source>
</reference>
<evidence type="ECO:0000256" key="6">
    <source>
        <dbReference type="RuleBase" id="RU004355"/>
    </source>
</evidence>
<dbReference type="HAMAP" id="MF_00378">
    <property type="entry name" value="Exonuc_7_L"/>
    <property type="match status" value="1"/>
</dbReference>
<evidence type="ECO:0000256" key="2">
    <source>
        <dbReference type="ARBA" id="ARBA00022722"/>
    </source>
</evidence>
<sequence length="456" mass="51914">MTFAYSSTRNVYTVTGLNREIRLLVEENFPNIWVEGEVSNLARPRSGHVYFSLKDEACQVRCAMFRMHNQRVNFALEDGAKVLARARASIYPQRGDFQLIVEYLEEAGEGALRQAFEVLKRRLAARGLFDSSGKKPLPAIPKRVGVITSPSGAAIRDILAVLKRRFPGVPVLLYPTPVQGAEAVPEIARMLDLASRRRECDVLILARGGGSLEDLWAFNEETVAHAIYRCEIPVVSAIGHEIDFTIADFVADQRAPTPSAAAELVVPDQQEWQRKIAMLTDRIISLTRHRFAQRRQEIFLLEKQLVHPRRRLSDDMQRLDDRMRRLNRYMRSFSSPRRNHLIELIARLYRYEPSAKIRIHSAHRRQLAQRLLFCAKQNLDGHAAHIAFLRRALDAINPQRTLERGYAIVTKPPGSEVMRDAQSMTEGDRVHARLARGMLVCTVLQVEEKDKGMPIG</sequence>
<dbReference type="CDD" id="cd04489">
    <property type="entry name" value="ExoVII_LU_OBF"/>
    <property type="match status" value="1"/>
</dbReference>
<dbReference type="GO" id="GO:0005737">
    <property type="term" value="C:cytoplasm"/>
    <property type="evidence" value="ECO:0007669"/>
    <property type="project" value="UniProtKB-SubCell"/>
</dbReference>
<dbReference type="InterPro" id="IPR025824">
    <property type="entry name" value="OB-fold_nuc-bd_dom"/>
</dbReference>
<dbReference type="GO" id="GO:0008855">
    <property type="term" value="F:exodeoxyribonuclease VII activity"/>
    <property type="evidence" value="ECO:0007669"/>
    <property type="project" value="UniProtKB-UniRule"/>
</dbReference>
<comment type="catalytic activity">
    <reaction evidence="5 6">
        <text>Exonucleolytic cleavage in either 5'- to 3'- or 3'- to 5'-direction to yield nucleoside 5'-phosphates.</text>
        <dbReference type="EC" id="3.1.11.6"/>
    </reaction>
</comment>
<comment type="similarity">
    <text evidence="5 6">Belongs to the XseA family.</text>
</comment>
<evidence type="ECO:0000313" key="9">
    <source>
        <dbReference type="EMBL" id="VFJ65348.1"/>
    </source>
</evidence>
<comment type="subunit">
    <text evidence="5">Heterooligomer composed of large and small subunits.</text>
</comment>
<evidence type="ECO:0000256" key="3">
    <source>
        <dbReference type="ARBA" id="ARBA00022801"/>
    </source>
</evidence>
<dbReference type="EC" id="3.1.11.6" evidence="5"/>
<proteinExistence type="inferred from homology"/>
<keyword evidence="4 5" id="KW-0269">Exonuclease</keyword>
<comment type="subcellular location">
    <subcellularLocation>
        <location evidence="5 6">Cytoplasm</location>
    </subcellularLocation>
</comment>
<dbReference type="NCBIfam" id="TIGR00237">
    <property type="entry name" value="xseA"/>
    <property type="match status" value="1"/>
</dbReference>
<organism evidence="10">
    <name type="scientific">Candidatus Kentrum sp. FM</name>
    <dbReference type="NCBI Taxonomy" id="2126340"/>
    <lineage>
        <taxon>Bacteria</taxon>
        <taxon>Pseudomonadati</taxon>
        <taxon>Pseudomonadota</taxon>
        <taxon>Gammaproteobacteria</taxon>
        <taxon>Candidatus Kentrum</taxon>
    </lineage>
</organism>
<dbReference type="InterPro" id="IPR003753">
    <property type="entry name" value="Exonuc_VII_L"/>
</dbReference>
<dbReference type="EMBL" id="CAADEZ010000380">
    <property type="protein sequence ID" value="VFJ65348.1"/>
    <property type="molecule type" value="Genomic_DNA"/>
</dbReference>
<dbReference type="GO" id="GO:0003676">
    <property type="term" value="F:nucleic acid binding"/>
    <property type="evidence" value="ECO:0007669"/>
    <property type="project" value="InterPro"/>
</dbReference>
<name>A0A450TH12_9GAMM</name>
<keyword evidence="1 5" id="KW-0963">Cytoplasm</keyword>
<dbReference type="GO" id="GO:0009318">
    <property type="term" value="C:exodeoxyribonuclease VII complex"/>
    <property type="evidence" value="ECO:0007669"/>
    <property type="project" value="UniProtKB-UniRule"/>
</dbReference>
<keyword evidence="2 5" id="KW-0540">Nuclease</keyword>
<protein>
    <recommendedName>
        <fullName evidence="5">Exodeoxyribonuclease 7 large subunit</fullName>
        <ecNumber evidence="5">3.1.11.6</ecNumber>
    </recommendedName>
    <alternativeName>
        <fullName evidence="5">Exodeoxyribonuclease VII large subunit</fullName>
        <shortName evidence="5">Exonuclease VII large subunit</shortName>
    </alternativeName>
</protein>
<evidence type="ECO:0000256" key="5">
    <source>
        <dbReference type="HAMAP-Rule" id="MF_00378"/>
    </source>
</evidence>
<evidence type="ECO:0000259" key="7">
    <source>
        <dbReference type="Pfam" id="PF02601"/>
    </source>
</evidence>
<dbReference type="Pfam" id="PF13742">
    <property type="entry name" value="tRNA_anti_2"/>
    <property type="match status" value="1"/>
</dbReference>
<feature type="domain" description="Exonuclease VII large subunit C-terminal" evidence="7">
    <location>
        <begin position="128"/>
        <end position="441"/>
    </location>
</feature>
<feature type="domain" description="OB-fold nucleic acid binding" evidence="8">
    <location>
        <begin position="12"/>
        <end position="104"/>
    </location>
</feature>
<dbReference type="InterPro" id="IPR020579">
    <property type="entry name" value="Exonuc_VII_lsu_C"/>
</dbReference>
<dbReference type="PANTHER" id="PTHR30008:SF0">
    <property type="entry name" value="EXODEOXYRIBONUCLEASE 7 LARGE SUBUNIT"/>
    <property type="match status" value="1"/>
</dbReference>
<evidence type="ECO:0000256" key="1">
    <source>
        <dbReference type="ARBA" id="ARBA00022490"/>
    </source>
</evidence>
<evidence type="ECO:0000313" key="11">
    <source>
        <dbReference type="EMBL" id="VFK16435.1"/>
    </source>
</evidence>
<dbReference type="EMBL" id="CAADFA010000423">
    <property type="protein sequence ID" value="VFJ66441.1"/>
    <property type="molecule type" value="Genomic_DNA"/>
</dbReference>
<keyword evidence="3 5" id="KW-0378">Hydrolase</keyword>
<evidence type="ECO:0000259" key="8">
    <source>
        <dbReference type="Pfam" id="PF13742"/>
    </source>
</evidence>
<gene>
    <name evidence="5" type="primary">xseA</name>
    <name evidence="9" type="ORF">BECKFM1743A_GA0114220_103801</name>
    <name evidence="11" type="ORF">BECKFM1743B_GA0114221_104183</name>
    <name evidence="10" type="ORF">BECKFM1743C_GA0114222_104234</name>
</gene>
<dbReference type="EMBL" id="CAADFL010000418">
    <property type="protein sequence ID" value="VFK16435.1"/>
    <property type="molecule type" value="Genomic_DNA"/>
</dbReference>